<dbReference type="Proteomes" id="UP000065261">
    <property type="component" value="Chromosome I"/>
</dbReference>
<protein>
    <submittedName>
        <fullName evidence="1">Uncharacterized protein</fullName>
    </submittedName>
</protein>
<sequence length="37" mass="4342">MPRAIQERINNIDNKNTVIFKFHFNLGDRKLAENGLN</sequence>
<accession>A0A0U2WW09</accession>
<dbReference type="EMBL" id="CP011034">
    <property type="protein sequence ID" value="ALS32488.1"/>
    <property type="molecule type" value="Genomic_DNA"/>
</dbReference>
<dbReference type="KEGG" id="ptn:PTRA_a1244"/>
<proteinExistence type="predicted"/>
<evidence type="ECO:0000313" key="1">
    <source>
        <dbReference type="EMBL" id="ALS32488.1"/>
    </source>
</evidence>
<gene>
    <name evidence="1" type="ORF">PTRA_a1244</name>
</gene>
<reference evidence="1 2" key="1">
    <citation type="submission" date="2015-03" db="EMBL/GenBank/DDBJ databases">
        <authorList>
            <person name="Murphy D."/>
        </authorList>
    </citation>
    <scope>NUCLEOTIDE SEQUENCE [LARGE SCALE GENOMIC DNA]</scope>
    <source>
        <strain evidence="1 2">KMM 520</strain>
    </source>
</reference>
<organism evidence="1">
    <name type="scientific">Pseudoalteromonas translucida KMM 520</name>
    <dbReference type="NCBI Taxonomy" id="1315283"/>
    <lineage>
        <taxon>Bacteria</taxon>
        <taxon>Pseudomonadati</taxon>
        <taxon>Pseudomonadota</taxon>
        <taxon>Gammaproteobacteria</taxon>
        <taxon>Alteromonadales</taxon>
        <taxon>Pseudoalteromonadaceae</taxon>
        <taxon>Pseudoalteromonas</taxon>
    </lineage>
</organism>
<dbReference type="AlphaFoldDB" id="A0A0U2WW09"/>
<name>A0A0U2WW09_9GAMM</name>
<dbReference type="PATRIC" id="fig|1315283.4.peg.1083"/>
<evidence type="ECO:0000313" key="2">
    <source>
        <dbReference type="Proteomes" id="UP000065261"/>
    </source>
</evidence>